<dbReference type="Gene3D" id="3.40.50.1820">
    <property type="entry name" value="alpha/beta hydrolase"/>
    <property type="match status" value="1"/>
</dbReference>
<dbReference type="PANTHER" id="PTHR38050">
    <property type="match status" value="1"/>
</dbReference>
<evidence type="ECO:0000313" key="10">
    <source>
        <dbReference type="EMBL" id="MDY7232645.1"/>
    </source>
</evidence>
<feature type="region of interest" description="Disordered" evidence="8">
    <location>
        <begin position="22"/>
        <end position="45"/>
    </location>
</feature>
<accession>A0ABU5HKP0</accession>
<comment type="subcellular location">
    <subcellularLocation>
        <location evidence="1">Secreted</location>
    </subcellularLocation>
</comment>
<dbReference type="RefSeq" id="WP_321551359.1">
    <property type="nucleotide sequence ID" value="NZ_JAXIVS010000022.1"/>
</dbReference>
<keyword evidence="5" id="KW-0378">Hydrolase</keyword>
<evidence type="ECO:0000256" key="5">
    <source>
        <dbReference type="ARBA" id="ARBA00022801"/>
    </source>
</evidence>
<dbReference type="EMBL" id="JAXIVS010000022">
    <property type="protein sequence ID" value="MDY7232645.1"/>
    <property type="molecule type" value="Genomic_DNA"/>
</dbReference>
<gene>
    <name evidence="10" type="ORF">SYV04_40040</name>
</gene>
<evidence type="ECO:0000256" key="4">
    <source>
        <dbReference type="ARBA" id="ARBA00022729"/>
    </source>
</evidence>
<evidence type="ECO:0000256" key="1">
    <source>
        <dbReference type="ARBA" id="ARBA00004613"/>
    </source>
</evidence>
<reference evidence="10 11" key="1">
    <citation type="submission" date="2023-12" db="EMBL/GenBank/DDBJ databases">
        <title>the genome sequence of Hyalangium sp. s54d21.</title>
        <authorList>
            <person name="Zhang X."/>
        </authorList>
    </citation>
    <scope>NUCLEOTIDE SEQUENCE [LARGE SCALE GENOMIC DNA]</scope>
    <source>
        <strain evidence="11">s54d21</strain>
    </source>
</reference>
<keyword evidence="7" id="KW-0624">Polysaccharide degradation</keyword>
<comment type="caution">
    <text evidence="10">The sequence shown here is derived from an EMBL/GenBank/DDBJ whole genome shotgun (WGS) entry which is preliminary data.</text>
</comment>
<feature type="signal peptide" evidence="9">
    <location>
        <begin position="1"/>
        <end position="24"/>
    </location>
</feature>
<keyword evidence="4 9" id="KW-0732">Signal</keyword>
<keyword evidence="3" id="KW-0858">Xylan degradation</keyword>
<proteinExistence type="predicted"/>
<evidence type="ECO:0000256" key="7">
    <source>
        <dbReference type="ARBA" id="ARBA00023326"/>
    </source>
</evidence>
<keyword evidence="11" id="KW-1185">Reference proteome</keyword>
<protein>
    <submittedName>
        <fullName evidence="10">PHB depolymerase family esterase</fullName>
    </submittedName>
</protein>
<dbReference type="PANTHER" id="PTHR38050:SF2">
    <property type="entry name" value="FERULOYL ESTERASE C-RELATED"/>
    <property type="match status" value="1"/>
</dbReference>
<evidence type="ECO:0000313" key="11">
    <source>
        <dbReference type="Proteomes" id="UP001291309"/>
    </source>
</evidence>
<keyword evidence="6" id="KW-0119">Carbohydrate metabolism</keyword>
<evidence type="ECO:0000256" key="6">
    <source>
        <dbReference type="ARBA" id="ARBA00023277"/>
    </source>
</evidence>
<keyword evidence="2" id="KW-0964">Secreted</keyword>
<evidence type="ECO:0000256" key="8">
    <source>
        <dbReference type="SAM" id="MobiDB-lite"/>
    </source>
</evidence>
<dbReference type="Proteomes" id="UP001291309">
    <property type="component" value="Unassembled WGS sequence"/>
</dbReference>
<evidence type="ECO:0000256" key="2">
    <source>
        <dbReference type="ARBA" id="ARBA00022525"/>
    </source>
</evidence>
<dbReference type="SUPFAM" id="SSF53474">
    <property type="entry name" value="alpha/beta-Hydrolases"/>
    <property type="match status" value="1"/>
</dbReference>
<evidence type="ECO:0000256" key="3">
    <source>
        <dbReference type="ARBA" id="ARBA00022651"/>
    </source>
</evidence>
<sequence>MPSSSRLLALGAALLLLGATGCDSSSTPPAQPDAGTPTPDSGYPPIVDRTSCSGLTVGPGDHEWTVQHQGRARSYKVHVPSGYVATRPTPTVIAFHGFGSNALEQEGLSQMSQVADEEGFIAIYPTGVNYPEALRNPDAGLDDTRSWNGGGCCGPAQIYNVDDVGFVEALFNDLDTRVCVDTRRTYATGMSNGAFFSYRLACDRAERFAAIAPVAGMENNTSCEPRRPVPVMHFHGTADTTIPFDGGTIPLGRPYTSAPATVARQASRNGCNGALQETYRRGDSTCQTHTGCTAPATLCTIRDGGHTWPGGLMPPEFGHTTRDLDATREMWRFFEAHPRP</sequence>
<name>A0ABU5HKP0_9BACT</name>
<dbReference type="PROSITE" id="PS51257">
    <property type="entry name" value="PROKAR_LIPOPROTEIN"/>
    <property type="match status" value="1"/>
</dbReference>
<dbReference type="InterPro" id="IPR043595">
    <property type="entry name" value="FaeB/C/D"/>
</dbReference>
<feature type="chain" id="PRO_5045136420" evidence="9">
    <location>
        <begin position="25"/>
        <end position="340"/>
    </location>
</feature>
<organism evidence="10 11">
    <name type="scientific">Hyalangium rubrum</name>
    <dbReference type="NCBI Taxonomy" id="3103134"/>
    <lineage>
        <taxon>Bacteria</taxon>
        <taxon>Pseudomonadati</taxon>
        <taxon>Myxococcota</taxon>
        <taxon>Myxococcia</taxon>
        <taxon>Myxococcales</taxon>
        <taxon>Cystobacterineae</taxon>
        <taxon>Archangiaceae</taxon>
        <taxon>Hyalangium</taxon>
    </lineage>
</organism>
<evidence type="ECO:0000256" key="9">
    <source>
        <dbReference type="SAM" id="SignalP"/>
    </source>
</evidence>
<dbReference type="InterPro" id="IPR029058">
    <property type="entry name" value="AB_hydrolase_fold"/>
</dbReference>